<dbReference type="EMBL" id="HG001644">
    <property type="protein sequence ID" value="CDF33428.1"/>
    <property type="molecule type" value="Genomic_DNA"/>
</dbReference>
<gene>
    <name evidence="3" type="ORF">CHC_T00002200001</name>
</gene>
<dbReference type="OrthoDB" id="5325112at2759"/>
<proteinExistence type="predicted"/>
<dbReference type="GO" id="GO:0016020">
    <property type="term" value="C:membrane"/>
    <property type="evidence" value="ECO:0007669"/>
    <property type="project" value="TreeGrafter"/>
</dbReference>
<evidence type="ECO:0000259" key="2">
    <source>
        <dbReference type="Pfam" id="PF10367"/>
    </source>
</evidence>
<dbReference type="GO" id="GO:0034058">
    <property type="term" value="P:endosomal vesicle fusion"/>
    <property type="evidence" value="ECO:0007669"/>
    <property type="project" value="TreeGrafter"/>
</dbReference>
<dbReference type="InterPro" id="IPR019453">
    <property type="entry name" value="VPS39/TGFA1_Znf"/>
</dbReference>
<feature type="region of interest" description="Disordered" evidence="1">
    <location>
        <begin position="67"/>
        <end position="88"/>
    </location>
</feature>
<dbReference type="Proteomes" id="UP000012073">
    <property type="component" value="Unassembled WGS sequence"/>
</dbReference>
<sequence>MLSFLGGLFARKSMLANVASAVAFALPDNRWLLTVDQELVPYSSFGARIDDLENVFKSRSGLDMSDTGSVGLGTEGSTDLKPPMTKRDSISSLSSIATGISQRTFLDETLATRSEKPPKDTVFSSPFIFSVTQKSEIMAFASNGSLPGVVEQLCLVEGQEKLEEGAKIMLCRKDRALAAVYWPNGRVVVVELTDDLESLIEQKEAEGELRLALALVPADQVDRMIALRRMLAKEARQEEWHDAAVHHMQNVVNLVVRREGINQVDLITEAVELRGPRNGGWHKDKDIATLWADFLFRLRRRIMRPSLADIDVLETLCYADESAARIKALMAVDHAVGLHTGETLITRKECALREEERVEALVALYTSLGEHGKALLLIKNSDKQNTFNGVAGYLSDGMRASDDPDSFFSNLKWLAHRSREERYGRDELRKLIVKVVHDCQDSETLLRRVFEVLVEEVEELVDMVVRELSKACCDEGNEGPEEKKCGTEAEETASADVLASAMLAGMVRASMLEKRNVFDRLRALFGTSILHRPDQSYHSYTLLQALQTTENKALGLHEELAFLLGRQGRHEAAADELAAEPNLAPDEALARLTRMLSVLDKPSASDSLVAAYLRVSCEGRAMRIQDASKVLRCGGGHLEIEKLLLDGRCSDNSLTVSEMRPFLQAALESGNERLRLADIFRASRKSEVRRLREEVLTRRRRFVLIGHDRACTLCTRRIGNSVLAAYPDGSVAHLACHMSKDGG</sequence>
<dbReference type="Pfam" id="PF10367">
    <property type="entry name" value="zf-Vps39_C"/>
    <property type="match status" value="1"/>
</dbReference>
<dbReference type="STRING" id="2769.R7Q6G4"/>
<dbReference type="GO" id="GO:0005737">
    <property type="term" value="C:cytoplasm"/>
    <property type="evidence" value="ECO:0007669"/>
    <property type="project" value="TreeGrafter"/>
</dbReference>
<dbReference type="RefSeq" id="XP_005713231.1">
    <property type="nucleotide sequence ID" value="XM_005713174.1"/>
</dbReference>
<evidence type="ECO:0000256" key="1">
    <source>
        <dbReference type="SAM" id="MobiDB-lite"/>
    </source>
</evidence>
<dbReference type="PANTHER" id="PTHR12894">
    <property type="entry name" value="CNH DOMAIN CONTAINING"/>
    <property type="match status" value="1"/>
</dbReference>
<feature type="domain" description="Vacuolar sorting protein 39/Transforming growth factor beta receptor-associated zinc finger" evidence="2">
    <location>
        <begin position="703"/>
        <end position="738"/>
    </location>
</feature>
<keyword evidence="4" id="KW-1185">Reference proteome</keyword>
<name>R7Q6G4_CHOCR</name>
<dbReference type="AlphaFoldDB" id="R7Q6G4"/>
<dbReference type="GO" id="GO:0006914">
    <property type="term" value="P:autophagy"/>
    <property type="evidence" value="ECO:0007669"/>
    <property type="project" value="TreeGrafter"/>
</dbReference>
<dbReference type="PANTHER" id="PTHR12894:SF27">
    <property type="entry name" value="TRANSFORMING GROWTH FACTOR-BETA RECEPTOR-ASSOCIATED PROTEIN 1"/>
    <property type="match status" value="1"/>
</dbReference>
<protein>
    <recommendedName>
        <fullName evidence="2">Vacuolar sorting protein 39/Transforming growth factor beta receptor-associated zinc finger domain-containing protein</fullName>
    </recommendedName>
</protein>
<organism evidence="3 4">
    <name type="scientific">Chondrus crispus</name>
    <name type="common">Carrageen Irish moss</name>
    <name type="synonym">Polymorpha crispa</name>
    <dbReference type="NCBI Taxonomy" id="2769"/>
    <lineage>
        <taxon>Eukaryota</taxon>
        <taxon>Rhodophyta</taxon>
        <taxon>Florideophyceae</taxon>
        <taxon>Rhodymeniophycidae</taxon>
        <taxon>Gigartinales</taxon>
        <taxon>Gigartinaceae</taxon>
        <taxon>Chondrus</taxon>
    </lineage>
</organism>
<evidence type="ECO:0000313" key="3">
    <source>
        <dbReference type="EMBL" id="CDF33428.1"/>
    </source>
</evidence>
<dbReference type="GeneID" id="17320946"/>
<accession>R7Q6G4</accession>
<dbReference type="Gramene" id="CDF33428">
    <property type="protein sequence ID" value="CDF33428"/>
    <property type="gene ID" value="CHC_T00002200001"/>
</dbReference>
<evidence type="ECO:0000313" key="4">
    <source>
        <dbReference type="Proteomes" id="UP000012073"/>
    </source>
</evidence>
<dbReference type="KEGG" id="ccp:CHC_T00002200001"/>
<dbReference type="InterPro" id="IPR032914">
    <property type="entry name" value="Vam6/VPS39/TRAP1"/>
</dbReference>
<reference evidence="4" key="1">
    <citation type="journal article" date="2013" name="Proc. Natl. Acad. Sci. U.S.A.">
        <title>Genome structure and metabolic features in the red seaweed Chondrus crispus shed light on evolution of the Archaeplastida.</title>
        <authorList>
            <person name="Collen J."/>
            <person name="Porcel B."/>
            <person name="Carre W."/>
            <person name="Ball S.G."/>
            <person name="Chaparro C."/>
            <person name="Tonon T."/>
            <person name="Barbeyron T."/>
            <person name="Michel G."/>
            <person name="Noel B."/>
            <person name="Valentin K."/>
            <person name="Elias M."/>
            <person name="Artiguenave F."/>
            <person name="Arun A."/>
            <person name="Aury J.M."/>
            <person name="Barbosa-Neto J.F."/>
            <person name="Bothwell J.H."/>
            <person name="Bouget F.Y."/>
            <person name="Brillet L."/>
            <person name="Cabello-Hurtado F."/>
            <person name="Capella-Gutierrez S."/>
            <person name="Charrier B."/>
            <person name="Cladiere L."/>
            <person name="Cock J.M."/>
            <person name="Coelho S.M."/>
            <person name="Colleoni C."/>
            <person name="Czjzek M."/>
            <person name="Da Silva C."/>
            <person name="Delage L."/>
            <person name="Denoeud F."/>
            <person name="Deschamps P."/>
            <person name="Dittami S.M."/>
            <person name="Gabaldon T."/>
            <person name="Gachon C.M."/>
            <person name="Groisillier A."/>
            <person name="Herve C."/>
            <person name="Jabbari K."/>
            <person name="Katinka M."/>
            <person name="Kloareg B."/>
            <person name="Kowalczyk N."/>
            <person name="Labadie K."/>
            <person name="Leblanc C."/>
            <person name="Lopez P.J."/>
            <person name="McLachlan D.H."/>
            <person name="Meslet-Cladiere L."/>
            <person name="Moustafa A."/>
            <person name="Nehr Z."/>
            <person name="Nyvall Collen P."/>
            <person name="Panaud O."/>
            <person name="Partensky F."/>
            <person name="Poulain J."/>
            <person name="Rensing S.A."/>
            <person name="Rousvoal S."/>
            <person name="Samson G."/>
            <person name="Symeonidi A."/>
            <person name="Weissenbach J."/>
            <person name="Zambounis A."/>
            <person name="Wincker P."/>
            <person name="Boyen C."/>
        </authorList>
    </citation>
    <scope>NUCLEOTIDE SEQUENCE [LARGE SCALE GENOMIC DNA]</scope>
    <source>
        <strain evidence="4">cv. Stackhouse</strain>
    </source>
</reference>